<evidence type="ECO:0008006" key="2">
    <source>
        <dbReference type="Google" id="ProtNLM"/>
    </source>
</evidence>
<name>A0AB39UYG0_9GAMM</name>
<dbReference type="EMBL" id="CP154858">
    <property type="protein sequence ID" value="XDT73259.1"/>
    <property type="molecule type" value="Genomic_DNA"/>
</dbReference>
<sequence length="135" mass="15849">MLEVLYRFIDRQRQRKRIDPATARKHLEQTAFLMAKTLADVHTYKAKAAADAGKPRIAIHHYHDAIAAMMKIKSNPLAKKHILIYKKRMDELEKQAAELVRQQLPEKEPKAAKLDEEWNKVLSEDESWKKKQTYD</sequence>
<organism evidence="1">
    <name type="scientific">Thermohahella caldifontis</name>
    <dbReference type="NCBI Taxonomy" id="3142973"/>
    <lineage>
        <taxon>Bacteria</taxon>
        <taxon>Pseudomonadati</taxon>
        <taxon>Pseudomonadota</taxon>
        <taxon>Gammaproteobacteria</taxon>
        <taxon>Oceanospirillales</taxon>
        <taxon>Hahellaceae</taxon>
        <taxon>Thermohahella</taxon>
    </lineage>
</organism>
<evidence type="ECO:0000313" key="1">
    <source>
        <dbReference type="EMBL" id="XDT73259.1"/>
    </source>
</evidence>
<proteinExistence type="predicted"/>
<dbReference type="RefSeq" id="WP_369602253.1">
    <property type="nucleotide sequence ID" value="NZ_CP154858.1"/>
</dbReference>
<dbReference type="KEGG" id="tcd:AAIA72_04620"/>
<gene>
    <name evidence="1" type="ORF">AAIA72_04620</name>
</gene>
<accession>A0AB39UYG0</accession>
<protein>
    <recommendedName>
        <fullName evidence="2">USP8 dimerisation domain-containing protein</fullName>
    </recommendedName>
</protein>
<reference evidence="1" key="1">
    <citation type="submission" date="2024-05" db="EMBL/GenBank/DDBJ databases">
        <title>Genome sequencing of novel strain.</title>
        <authorList>
            <person name="Ganbat D."/>
            <person name="Ganbat S."/>
            <person name="Lee S.-J."/>
        </authorList>
    </citation>
    <scope>NUCLEOTIDE SEQUENCE</scope>
    <source>
        <strain evidence="1">SMD15-11</strain>
    </source>
</reference>
<dbReference type="AlphaFoldDB" id="A0AB39UYG0"/>